<accession>A0A060WKS3</accession>
<dbReference type="InterPro" id="IPR057249">
    <property type="entry name" value="Globin_CP_ADGB"/>
</dbReference>
<organism evidence="3 4">
    <name type="scientific">Oncorhynchus mykiss</name>
    <name type="common">Rainbow trout</name>
    <name type="synonym">Salmo gairdneri</name>
    <dbReference type="NCBI Taxonomy" id="8022"/>
    <lineage>
        <taxon>Eukaryota</taxon>
        <taxon>Metazoa</taxon>
        <taxon>Chordata</taxon>
        <taxon>Craniata</taxon>
        <taxon>Vertebrata</taxon>
        <taxon>Euteleostomi</taxon>
        <taxon>Actinopterygii</taxon>
        <taxon>Neopterygii</taxon>
        <taxon>Teleostei</taxon>
        <taxon>Protacanthopterygii</taxon>
        <taxon>Salmoniformes</taxon>
        <taxon>Salmonidae</taxon>
        <taxon>Salmoninae</taxon>
        <taxon>Oncorhynchus</taxon>
    </lineage>
</organism>
<dbReference type="AlphaFoldDB" id="A0A060WKS3"/>
<dbReference type="InterPro" id="IPR053033">
    <property type="entry name" value="Androglobin-like"/>
</dbReference>
<evidence type="ECO:0000313" key="3">
    <source>
        <dbReference type="EMBL" id="CDQ65195.1"/>
    </source>
</evidence>
<feature type="compositionally biased region" description="Basic and acidic residues" evidence="1">
    <location>
        <begin position="171"/>
        <end position="188"/>
    </location>
</feature>
<dbReference type="PANTHER" id="PTHR46298:SF1">
    <property type="entry name" value="ANDROGLOBIN"/>
    <property type="match status" value="1"/>
</dbReference>
<evidence type="ECO:0000256" key="1">
    <source>
        <dbReference type="SAM" id="MobiDB-lite"/>
    </source>
</evidence>
<dbReference type="Proteomes" id="UP000193380">
    <property type="component" value="Unassembled WGS sequence"/>
</dbReference>
<feature type="domain" description="Globin" evidence="2">
    <location>
        <begin position="99"/>
        <end position="211"/>
    </location>
</feature>
<name>A0A060WKS3_ONCMY</name>
<gene>
    <name evidence="3" type="ORF">GSONMT00072814001</name>
</gene>
<protein>
    <recommendedName>
        <fullName evidence="2">Globin domain-containing protein</fullName>
    </recommendedName>
</protein>
<dbReference type="PROSITE" id="PS52042">
    <property type="entry name" value="GLOBIN_CP_ADGB"/>
    <property type="match status" value="1"/>
</dbReference>
<proteinExistence type="predicted"/>
<sequence length="211" mass="23441">TVVYSFISLCLKPEMWQKFKGAEYFRKALYIFCLLVEKESPVGRSGVLIAEPYSWKSLLCQLPVLHIQTTSCKAALLVLPPGRHVLCIHTRAPLGYHVHLYSMAPFIFGDEETVMPHLDKESVRFCEQALSILRPLGRVVSSFSDELELPAATRALGDAHCPAQLSTVGGLRDHQRVGHTHTDTDTDTGHTLTHSTLTLDTLDTNTGPHTH</sequence>
<reference evidence="3" key="1">
    <citation type="journal article" date="2014" name="Nat. Commun.">
        <title>The rainbow trout genome provides novel insights into evolution after whole-genome duplication in vertebrates.</title>
        <authorList>
            <person name="Berthelot C."/>
            <person name="Brunet F."/>
            <person name="Chalopin D."/>
            <person name="Juanchich A."/>
            <person name="Bernard M."/>
            <person name="Noel B."/>
            <person name="Bento P."/>
            <person name="Da Silva C."/>
            <person name="Labadie K."/>
            <person name="Alberti A."/>
            <person name="Aury J.M."/>
            <person name="Louis A."/>
            <person name="Dehais P."/>
            <person name="Bardou P."/>
            <person name="Montfort J."/>
            <person name="Klopp C."/>
            <person name="Cabau C."/>
            <person name="Gaspin C."/>
            <person name="Thorgaard G.H."/>
            <person name="Boussaha M."/>
            <person name="Quillet E."/>
            <person name="Guyomard R."/>
            <person name="Galiana D."/>
            <person name="Bobe J."/>
            <person name="Volff J.N."/>
            <person name="Genet C."/>
            <person name="Wincker P."/>
            <person name="Jaillon O."/>
            <person name="Roest Crollius H."/>
            <person name="Guiguen Y."/>
        </authorList>
    </citation>
    <scope>NUCLEOTIDE SEQUENCE [LARGE SCALE GENOMIC DNA]</scope>
</reference>
<dbReference type="PaxDb" id="8022-A0A060WKS3"/>
<dbReference type="PANTHER" id="PTHR46298">
    <property type="entry name" value="ANDROGLOBIN"/>
    <property type="match status" value="1"/>
</dbReference>
<evidence type="ECO:0000313" key="4">
    <source>
        <dbReference type="Proteomes" id="UP000193380"/>
    </source>
</evidence>
<reference evidence="3" key="2">
    <citation type="submission" date="2014-03" db="EMBL/GenBank/DDBJ databases">
        <authorList>
            <person name="Genoscope - CEA"/>
        </authorList>
    </citation>
    <scope>NUCLEOTIDE SEQUENCE</scope>
</reference>
<dbReference type="InterPro" id="IPR054093">
    <property type="entry name" value="Androglobin_II"/>
</dbReference>
<evidence type="ECO:0000259" key="2">
    <source>
        <dbReference type="PROSITE" id="PS52042"/>
    </source>
</evidence>
<feature type="region of interest" description="Disordered" evidence="1">
    <location>
        <begin position="170"/>
        <end position="192"/>
    </location>
</feature>
<feature type="non-terminal residue" evidence="3">
    <location>
        <position position="1"/>
    </location>
</feature>
<dbReference type="EMBL" id="FR904498">
    <property type="protein sequence ID" value="CDQ65195.1"/>
    <property type="molecule type" value="Genomic_DNA"/>
</dbReference>
<dbReference type="Pfam" id="PF22068">
    <property type="entry name" value="Androglobin_II"/>
    <property type="match status" value="1"/>
</dbReference>
<dbReference type="STRING" id="8022.A0A060WKS3"/>